<accession>A0ABR1RT62</accession>
<keyword evidence="1" id="KW-0732">Signal</keyword>
<feature type="domain" description="Follistatin-like" evidence="2">
    <location>
        <begin position="74"/>
        <end position="96"/>
    </location>
</feature>
<dbReference type="InterPro" id="IPR003645">
    <property type="entry name" value="Fol_N"/>
</dbReference>
<evidence type="ECO:0000256" key="1">
    <source>
        <dbReference type="SAM" id="SignalP"/>
    </source>
</evidence>
<keyword evidence="4" id="KW-1185">Reference proteome</keyword>
<proteinExistence type="predicted"/>
<feature type="domain" description="Follistatin-like" evidence="2">
    <location>
        <begin position="41"/>
        <end position="61"/>
    </location>
</feature>
<name>A0ABR1RT62_9PEZI</name>
<sequence>MAPIMKTLLFLTAALGAIANPIQGSPDSNGLAGRGGGSDLTCANVRCAYRCEMVDGKPKCIPKPAEPTPEPVLTCATVLCRTGFTCEMQDGKPRCVSQLEQCGKAQCPAGQVCCNPLCGTCVKPGDFCTMGSCPEPREAEAAPAGEKCGKNTCGSGEFCCNKSCGICAPKGGFCTTQFCTGTQDA</sequence>
<evidence type="ECO:0000313" key="4">
    <source>
        <dbReference type="Proteomes" id="UP001396898"/>
    </source>
</evidence>
<protein>
    <recommendedName>
        <fullName evidence="2">Follistatin-like domain-containing protein</fullName>
    </recommendedName>
</protein>
<gene>
    <name evidence="3" type="ORF">PG991_007339</name>
</gene>
<evidence type="ECO:0000313" key="3">
    <source>
        <dbReference type="EMBL" id="KAK8018149.1"/>
    </source>
</evidence>
<dbReference type="Proteomes" id="UP001396898">
    <property type="component" value="Unassembled WGS sequence"/>
</dbReference>
<comment type="caution">
    <text evidence="3">The sequence shown here is derived from an EMBL/GenBank/DDBJ whole genome shotgun (WGS) entry which is preliminary data.</text>
</comment>
<organism evidence="3 4">
    <name type="scientific">Apiospora marii</name>
    <dbReference type="NCBI Taxonomy" id="335849"/>
    <lineage>
        <taxon>Eukaryota</taxon>
        <taxon>Fungi</taxon>
        <taxon>Dikarya</taxon>
        <taxon>Ascomycota</taxon>
        <taxon>Pezizomycotina</taxon>
        <taxon>Sordariomycetes</taxon>
        <taxon>Xylariomycetidae</taxon>
        <taxon>Amphisphaeriales</taxon>
        <taxon>Apiosporaceae</taxon>
        <taxon>Apiospora</taxon>
    </lineage>
</organism>
<feature type="signal peptide" evidence="1">
    <location>
        <begin position="1"/>
        <end position="19"/>
    </location>
</feature>
<dbReference type="EMBL" id="JAQQWI010000010">
    <property type="protein sequence ID" value="KAK8018149.1"/>
    <property type="molecule type" value="Genomic_DNA"/>
</dbReference>
<feature type="chain" id="PRO_5045672839" description="Follistatin-like domain-containing protein" evidence="1">
    <location>
        <begin position="20"/>
        <end position="185"/>
    </location>
</feature>
<dbReference type="SMART" id="SM00274">
    <property type="entry name" value="FOLN"/>
    <property type="match status" value="2"/>
</dbReference>
<reference evidence="3 4" key="1">
    <citation type="submission" date="2023-01" db="EMBL/GenBank/DDBJ databases">
        <title>Analysis of 21 Apiospora genomes using comparative genomics revels a genus with tremendous synthesis potential of carbohydrate active enzymes and secondary metabolites.</title>
        <authorList>
            <person name="Sorensen T."/>
        </authorList>
    </citation>
    <scope>NUCLEOTIDE SEQUENCE [LARGE SCALE GENOMIC DNA]</scope>
    <source>
        <strain evidence="3 4">CBS 20057</strain>
    </source>
</reference>
<evidence type="ECO:0000259" key="2">
    <source>
        <dbReference type="SMART" id="SM00274"/>
    </source>
</evidence>